<dbReference type="GO" id="GO:0032040">
    <property type="term" value="C:small-subunit processome"/>
    <property type="evidence" value="ECO:0007669"/>
    <property type="project" value="TreeGrafter"/>
</dbReference>
<dbReference type="GO" id="GO:0019843">
    <property type="term" value="F:rRNA binding"/>
    <property type="evidence" value="ECO:0007669"/>
    <property type="project" value="TreeGrafter"/>
</dbReference>
<dbReference type="OrthoDB" id="10264378at2759"/>
<evidence type="ECO:0000259" key="1">
    <source>
        <dbReference type="Pfam" id="PF22916"/>
    </source>
</evidence>
<reference evidence="2 3" key="1">
    <citation type="submission" date="2014-04" db="EMBL/GenBank/DDBJ databases">
        <title>Evolutionary Origins and Diversification of the Mycorrhizal Mutualists.</title>
        <authorList>
            <consortium name="DOE Joint Genome Institute"/>
            <consortium name="Mycorrhizal Genomics Consortium"/>
            <person name="Kohler A."/>
            <person name="Kuo A."/>
            <person name="Nagy L.G."/>
            <person name="Floudas D."/>
            <person name="Copeland A."/>
            <person name="Barry K.W."/>
            <person name="Cichocki N."/>
            <person name="Veneault-Fourrey C."/>
            <person name="LaButti K."/>
            <person name="Lindquist E.A."/>
            <person name="Lipzen A."/>
            <person name="Lundell T."/>
            <person name="Morin E."/>
            <person name="Murat C."/>
            <person name="Riley R."/>
            <person name="Ohm R."/>
            <person name="Sun H."/>
            <person name="Tunlid A."/>
            <person name="Henrissat B."/>
            <person name="Grigoriev I.V."/>
            <person name="Hibbett D.S."/>
            <person name="Martin F."/>
        </authorList>
    </citation>
    <scope>NUCLEOTIDE SEQUENCE [LARGE SCALE GENOMIC DNA]</scope>
    <source>
        <strain evidence="2 3">Koide BX008</strain>
    </source>
</reference>
<organism evidence="2 3">
    <name type="scientific">Amanita muscaria (strain Koide BX008)</name>
    <dbReference type="NCBI Taxonomy" id="946122"/>
    <lineage>
        <taxon>Eukaryota</taxon>
        <taxon>Fungi</taxon>
        <taxon>Dikarya</taxon>
        <taxon>Basidiomycota</taxon>
        <taxon>Agaricomycotina</taxon>
        <taxon>Agaricomycetes</taxon>
        <taxon>Agaricomycetidae</taxon>
        <taxon>Agaricales</taxon>
        <taxon>Pluteineae</taxon>
        <taxon>Amanitaceae</taxon>
        <taxon>Amanita</taxon>
    </lineage>
</organism>
<dbReference type="Pfam" id="PF22916">
    <property type="entry name" value="UTP25_NTPase-like"/>
    <property type="match status" value="1"/>
</dbReference>
<dbReference type="PANTHER" id="PTHR12933:SF0">
    <property type="entry name" value="U3 SMALL NUCLEOLAR RNA-ASSOCIATED PROTEIN 25 HOMOLOG"/>
    <property type="match status" value="1"/>
</dbReference>
<dbReference type="Proteomes" id="UP000054549">
    <property type="component" value="Unassembled WGS sequence"/>
</dbReference>
<keyword evidence="3" id="KW-1185">Reference proteome</keyword>
<dbReference type="InterPro" id="IPR010678">
    <property type="entry name" value="UTP25"/>
</dbReference>
<evidence type="ECO:0000313" key="2">
    <source>
        <dbReference type="EMBL" id="KIL67743.1"/>
    </source>
</evidence>
<protein>
    <recommendedName>
        <fullName evidence="1">UTP25 NTP hydrolase-like domain-containing protein</fullName>
    </recommendedName>
</protein>
<dbReference type="GO" id="GO:0034511">
    <property type="term" value="F:U3 snoRNA binding"/>
    <property type="evidence" value="ECO:0007669"/>
    <property type="project" value="InterPro"/>
</dbReference>
<name>A0A0C2XFT8_AMAMK</name>
<feature type="domain" description="UTP25 NTP hydrolase-like" evidence="1">
    <location>
        <begin position="188"/>
        <end position="316"/>
    </location>
</feature>
<evidence type="ECO:0000313" key="3">
    <source>
        <dbReference type="Proteomes" id="UP000054549"/>
    </source>
</evidence>
<dbReference type="GO" id="GO:0000462">
    <property type="term" value="P:maturation of SSU-rRNA from tricistronic rRNA transcript (SSU-rRNA, 5.8S rRNA, LSU-rRNA)"/>
    <property type="evidence" value="ECO:0007669"/>
    <property type="project" value="TreeGrafter"/>
</dbReference>
<gene>
    <name evidence="2" type="ORF">M378DRAFT_9027</name>
</gene>
<dbReference type="PANTHER" id="PTHR12933">
    <property type="entry name" value="ORF PROTEIN-RELATED"/>
    <property type="match status" value="1"/>
</dbReference>
<dbReference type="STRING" id="946122.A0A0C2XFT8"/>
<dbReference type="InParanoid" id="A0A0C2XFT8"/>
<proteinExistence type="predicted"/>
<sequence length="320" mass="36775">MDEANIITTRLLTLLNVSVTRIGKRKRPYEEDDISTQEKLNKRKSIRFVDAEPVVSNSPSETKIIVKNVQEGATAQVPEDIVEGVDEAEDTRGLYEQHFGTRPTVLTESPRLAVDRKAWVRIKKFMESLVQHWSRYLRVLKIPSQNTCQKTMRILDKLKAPFLSRRSKQSTNWNEYQSDLLSLLSTRRDLYLASSLLDLRKCIREAISLHALNHILKKRRRILKNNEWLAHAAKTNPDSPPEDVQDQGFTRPSVLILLPFRSSALDWFTAMTSHTPSPAYQIENQSRFLMEYGLPAGAVDKLTTAEPGTYPRDHVETRRP</sequence>
<dbReference type="HOGENOM" id="CLU_868694_0_0_1"/>
<dbReference type="EMBL" id="KN818230">
    <property type="protein sequence ID" value="KIL67743.1"/>
    <property type="molecule type" value="Genomic_DNA"/>
</dbReference>
<accession>A0A0C2XFT8</accession>
<dbReference type="InterPro" id="IPR053940">
    <property type="entry name" value="UTP25_NTPase-like"/>
</dbReference>
<dbReference type="AlphaFoldDB" id="A0A0C2XFT8"/>